<keyword evidence="2" id="KW-1185">Reference proteome</keyword>
<dbReference type="EMBL" id="JYDO01000034">
    <property type="protein sequence ID" value="KRZ75790.1"/>
    <property type="molecule type" value="Genomic_DNA"/>
</dbReference>
<dbReference type="AlphaFoldDB" id="A0A0V1MWC0"/>
<accession>A0A0V1MWC0</accession>
<dbReference type="OrthoDB" id="10560423at2759"/>
<dbReference type="Proteomes" id="UP000054843">
    <property type="component" value="Unassembled WGS sequence"/>
</dbReference>
<organism evidence="1 2">
    <name type="scientific">Trichinella papuae</name>
    <dbReference type="NCBI Taxonomy" id="268474"/>
    <lineage>
        <taxon>Eukaryota</taxon>
        <taxon>Metazoa</taxon>
        <taxon>Ecdysozoa</taxon>
        <taxon>Nematoda</taxon>
        <taxon>Enoplea</taxon>
        <taxon>Dorylaimia</taxon>
        <taxon>Trichinellida</taxon>
        <taxon>Trichinellidae</taxon>
        <taxon>Trichinella</taxon>
    </lineage>
</organism>
<comment type="caution">
    <text evidence="1">The sequence shown here is derived from an EMBL/GenBank/DDBJ whole genome shotgun (WGS) entry which is preliminary data.</text>
</comment>
<reference evidence="1 2" key="1">
    <citation type="submission" date="2015-01" db="EMBL/GenBank/DDBJ databases">
        <title>Evolution of Trichinella species and genotypes.</title>
        <authorList>
            <person name="Korhonen P.K."/>
            <person name="Edoardo P."/>
            <person name="Giuseppe L.R."/>
            <person name="Gasser R.B."/>
        </authorList>
    </citation>
    <scope>NUCLEOTIDE SEQUENCE [LARGE SCALE GENOMIC DNA]</scope>
    <source>
        <strain evidence="1">ISS1980</strain>
    </source>
</reference>
<sequence>MKLRMNITRKSVACGTLLWESFGALFETSVLFTEIEEFQKTLTMRMHSFILALVIAEHLEERLLKHHRNLGNSNQKKLKLLLQNKRLPGRESNPGRPRDRREYSPLYYRGCCKCFSFFYNVGVLFLDIIFSPAGNRTRVARVTGGNTHHYTTEDDDIRFCIYFKQILPKYTAIDFTNYEILNAVFNSIMNQVMNKMLLFEENVQNYENICKQQIVCTDAGKKPNHTCRCYNLLVHCNNYNVLDVWQGLNVDLKLTF</sequence>
<gene>
    <name evidence="1" type="ORF">T10_11449</name>
</gene>
<evidence type="ECO:0000313" key="2">
    <source>
        <dbReference type="Proteomes" id="UP000054843"/>
    </source>
</evidence>
<evidence type="ECO:0000313" key="1">
    <source>
        <dbReference type="EMBL" id="KRZ75790.1"/>
    </source>
</evidence>
<proteinExistence type="predicted"/>
<name>A0A0V1MWC0_9BILA</name>
<protein>
    <submittedName>
        <fullName evidence="1">Uncharacterized protein</fullName>
    </submittedName>
</protein>